<dbReference type="PANTHER" id="PTHR11629:SF63">
    <property type="entry name" value="V-TYPE PROTON ATPASE SUBUNIT A"/>
    <property type="match status" value="1"/>
</dbReference>
<keyword evidence="3" id="KW-0813">Transport</keyword>
<evidence type="ECO:0000256" key="4">
    <source>
        <dbReference type="ARBA" id="ARBA00022692"/>
    </source>
</evidence>
<dbReference type="GO" id="GO:0033179">
    <property type="term" value="C:proton-transporting V-type ATPase, V0 domain"/>
    <property type="evidence" value="ECO:0007669"/>
    <property type="project" value="InterPro"/>
</dbReference>
<evidence type="ECO:0008006" key="11">
    <source>
        <dbReference type="Google" id="ProtNLM"/>
    </source>
</evidence>
<keyword evidence="4 8" id="KW-0812">Transmembrane</keyword>
<organism evidence="9 10">
    <name type="scientific">Lamprobacter modestohalophilus</name>
    <dbReference type="NCBI Taxonomy" id="1064514"/>
    <lineage>
        <taxon>Bacteria</taxon>
        <taxon>Pseudomonadati</taxon>
        <taxon>Pseudomonadota</taxon>
        <taxon>Gammaproteobacteria</taxon>
        <taxon>Chromatiales</taxon>
        <taxon>Chromatiaceae</taxon>
        <taxon>Lamprobacter</taxon>
    </lineage>
</organism>
<dbReference type="GO" id="GO:0046961">
    <property type="term" value="F:proton-transporting ATPase activity, rotational mechanism"/>
    <property type="evidence" value="ECO:0007669"/>
    <property type="project" value="InterPro"/>
</dbReference>
<evidence type="ECO:0000313" key="10">
    <source>
        <dbReference type="Proteomes" id="UP001138768"/>
    </source>
</evidence>
<evidence type="ECO:0000256" key="7">
    <source>
        <dbReference type="ARBA" id="ARBA00023136"/>
    </source>
</evidence>
<name>A0A9X0W8G3_9GAMM</name>
<comment type="caution">
    <text evidence="9">The sequence shown here is derived from an EMBL/GenBank/DDBJ whole genome shotgun (WGS) entry which is preliminary data.</text>
</comment>
<evidence type="ECO:0000313" key="9">
    <source>
        <dbReference type="EMBL" id="MBK1618910.1"/>
    </source>
</evidence>
<protein>
    <recommendedName>
        <fullName evidence="11">V-type ATP synthase subunit I</fullName>
    </recommendedName>
</protein>
<dbReference type="EMBL" id="NRRY01000015">
    <property type="protein sequence ID" value="MBK1618910.1"/>
    <property type="molecule type" value="Genomic_DNA"/>
</dbReference>
<dbReference type="GO" id="GO:0007035">
    <property type="term" value="P:vacuolar acidification"/>
    <property type="evidence" value="ECO:0007669"/>
    <property type="project" value="TreeGrafter"/>
</dbReference>
<feature type="transmembrane region" description="Helical" evidence="8">
    <location>
        <begin position="370"/>
        <end position="391"/>
    </location>
</feature>
<dbReference type="GO" id="GO:0016471">
    <property type="term" value="C:vacuolar proton-transporting V-type ATPase complex"/>
    <property type="evidence" value="ECO:0007669"/>
    <property type="project" value="TreeGrafter"/>
</dbReference>
<sequence length="423" mass="47347">MVRRMVLEHGCEPVGIPSWLSNDRGQQGRDIDSLRRDKQARLEEIEGELAQLRTDPKIATAHANLETLAWYLEHAARQLGAHDLCHITGWTIAPEPSQLQQRLWDADIRAILRFPEPPPTVSSPVMTLDTWWAQPFQPLLLMWGTPGHTEVDPSGVLALIVPLLFGYMFPDVGHGLMLVAFAMLFWWRWPQIRFLLPCGLSAMLFGLLFGDLFGFDTLIPALWMKPLEAPMIVLGVPMLFGVLLLLLGLVFAGLEAQWRGTLQQWLQVDAAVLVLYLLLLLTPFVHEILWLAPLALLHYFVGSAMQAREQRLAALGAALGEALGRLLLSLFELALNTLSFLRVGAFALAHAALSHAIMTLADSVQHPMGWLLILVLGNLFAVVLEGLIVFVQTTRLVLFEFFIRFLHADGRIYQPVHQPPTTQ</sequence>
<dbReference type="GO" id="GO:0051117">
    <property type="term" value="F:ATPase binding"/>
    <property type="evidence" value="ECO:0007669"/>
    <property type="project" value="TreeGrafter"/>
</dbReference>
<feature type="transmembrane region" description="Helical" evidence="8">
    <location>
        <begin position="337"/>
        <end position="358"/>
    </location>
</feature>
<evidence type="ECO:0000256" key="8">
    <source>
        <dbReference type="SAM" id="Phobius"/>
    </source>
</evidence>
<evidence type="ECO:0000256" key="2">
    <source>
        <dbReference type="ARBA" id="ARBA00009904"/>
    </source>
</evidence>
<proteinExistence type="inferred from homology"/>
<dbReference type="PANTHER" id="PTHR11629">
    <property type="entry name" value="VACUOLAR PROTON ATPASES"/>
    <property type="match status" value="1"/>
</dbReference>
<evidence type="ECO:0000256" key="5">
    <source>
        <dbReference type="ARBA" id="ARBA00022989"/>
    </source>
</evidence>
<dbReference type="AlphaFoldDB" id="A0A9X0W8G3"/>
<feature type="transmembrane region" description="Helical" evidence="8">
    <location>
        <begin position="312"/>
        <end position="331"/>
    </location>
</feature>
<gene>
    <name evidence="9" type="ORF">CKO42_10800</name>
</gene>
<evidence type="ECO:0000256" key="6">
    <source>
        <dbReference type="ARBA" id="ARBA00023065"/>
    </source>
</evidence>
<dbReference type="Pfam" id="PF01496">
    <property type="entry name" value="V_ATPase_I"/>
    <property type="match status" value="1"/>
</dbReference>
<reference evidence="9 10" key="1">
    <citation type="journal article" date="2020" name="Microorganisms">
        <title>Osmotic Adaptation and Compatible Solute Biosynthesis of Phototrophic Bacteria as Revealed from Genome Analyses.</title>
        <authorList>
            <person name="Imhoff J.F."/>
            <person name="Rahn T."/>
            <person name="Kunzel S."/>
            <person name="Keller A."/>
            <person name="Neulinger S.C."/>
        </authorList>
    </citation>
    <scope>NUCLEOTIDE SEQUENCE [LARGE SCALE GENOMIC DNA]</scope>
    <source>
        <strain evidence="9 10">DSM 25653</strain>
    </source>
</reference>
<feature type="transmembrane region" description="Helical" evidence="8">
    <location>
        <begin position="164"/>
        <end position="188"/>
    </location>
</feature>
<feature type="transmembrane region" description="Helical" evidence="8">
    <location>
        <begin position="194"/>
        <end position="219"/>
    </location>
</feature>
<evidence type="ECO:0000256" key="1">
    <source>
        <dbReference type="ARBA" id="ARBA00004141"/>
    </source>
</evidence>
<keyword evidence="5 8" id="KW-1133">Transmembrane helix</keyword>
<dbReference type="Proteomes" id="UP001138768">
    <property type="component" value="Unassembled WGS sequence"/>
</dbReference>
<accession>A0A9X0W8G3</accession>
<comment type="subcellular location">
    <subcellularLocation>
        <location evidence="1">Membrane</location>
        <topology evidence="1">Multi-pass membrane protein</topology>
    </subcellularLocation>
</comment>
<dbReference type="RefSeq" id="WP_200243507.1">
    <property type="nucleotide sequence ID" value="NZ_NRRY01000015.1"/>
</dbReference>
<comment type="similarity">
    <text evidence="2">Belongs to the V-ATPase 116 kDa subunit family.</text>
</comment>
<keyword evidence="7 8" id="KW-0472">Membrane</keyword>
<evidence type="ECO:0000256" key="3">
    <source>
        <dbReference type="ARBA" id="ARBA00022448"/>
    </source>
</evidence>
<dbReference type="InterPro" id="IPR002490">
    <property type="entry name" value="V-ATPase_116kDa_su"/>
</dbReference>
<feature type="transmembrane region" description="Helical" evidence="8">
    <location>
        <begin position="274"/>
        <end position="300"/>
    </location>
</feature>
<keyword evidence="10" id="KW-1185">Reference proteome</keyword>
<keyword evidence="6" id="KW-0406">Ion transport</keyword>
<feature type="transmembrane region" description="Helical" evidence="8">
    <location>
        <begin position="231"/>
        <end position="254"/>
    </location>
</feature>